<dbReference type="GO" id="GO:0005737">
    <property type="term" value="C:cytoplasm"/>
    <property type="evidence" value="ECO:0007669"/>
    <property type="project" value="UniProtKB-SubCell"/>
</dbReference>
<dbReference type="FunFam" id="3.30.70.100:FF:000038">
    <property type="entry name" value="Superoxide dismutase 1 copper chaperone"/>
    <property type="match status" value="1"/>
</dbReference>
<dbReference type="SUPFAM" id="SSF49329">
    <property type="entry name" value="Cu,Zn superoxide dismutase-like"/>
    <property type="match status" value="1"/>
</dbReference>
<evidence type="ECO:0000256" key="10">
    <source>
        <dbReference type="SAM" id="MobiDB-lite"/>
    </source>
</evidence>
<evidence type="ECO:0000256" key="6">
    <source>
        <dbReference type="ARBA" id="ARBA00022723"/>
    </source>
</evidence>
<name>A0A9P6IKT4_9FUNG</name>
<protein>
    <recommendedName>
        <fullName evidence="4">Superoxide dismutase 1 copper chaperone</fullName>
    </recommendedName>
    <alternativeName>
        <fullName evidence="9">Superoxide dismutase copper chaperone</fullName>
    </alternativeName>
</protein>
<dbReference type="PANTHER" id="PTHR10003">
    <property type="entry name" value="SUPEROXIDE DISMUTASE CU-ZN -RELATED"/>
    <property type="match status" value="1"/>
</dbReference>
<reference evidence="12" key="1">
    <citation type="journal article" date="2020" name="Fungal Divers.">
        <title>Resolving the Mortierellaceae phylogeny through synthesis of multi-gene phylogenetics and phylogenomics.</title>
        <authorList>
            <person name="Vandepol N."/>
            <person name="Liber J."/>
            <person name="Desiro A."/>
            <person name="Na H."/>
            <person name="Kennedy M."/>
            <person name="Barry K."/>
            <person name="Grigoriev I.V."/>
            <person name="Miller A.N."/>
            <person name="O'Donnell K."/>
            <person name="Stajich J.E."/>
            <person name="Bonito G."/>
        </authorList>
    </citation>
    <scope>NUCLEOTIDE SEQUENCE</scope>
    <source>
        <strain evidence="12">MES-2147</strain>
    </source>
</reference>
<dbReference type="GO" id="GO:0005507">
    <property type="term" value="F:copper ion binding"/>
    <property type="evidence" value="ECO:0007669"/>
    <property type="project" value="InterPro"/>
</dbReference>
<dbReference type="InterPro" id="IPR024134">
    <property type="entry name" value="SOD_Cu/Zn_/chaperone"/>
</dbReference>
<dbReference type="EMBL" id="JAAAHW010009847">
    <property type="protein sequence ID" value="KAF9935715.1"/>
    <property type="molecule type" value="Genomic_DNA"/>
</dbReference>
<dbReference type="InterPro" id="IPR001424">
    <property type="entry name" value="SOD_Cu_Zn_dom"/>
</dbReference>
<proteinExistence type="inferred from homology"/>
<dbReference type="GO" id="GO:0034599">
    <property type="term" value="P:cellular response to oxidative stress"/>
    <property type="evidence" value="ECO:0007669"/>
    <property type="project" value="UniProtKB-ARBA"/>
</dbReference>
<evidence type="ECO:0000313" key="13">
    <source>
        <dbReference type="Proteomes" id="UP000749646"/>
    </source>
</evidence>
<dbReference type="InterPro" id="IPR036423">
    <property type="entry name" value="SOD-like_Cu/Zn_dom_sf"/>
</dbReference>
<feature type="region of interest" description="Disordered" evidence="10">
    <location>
        <begin position="211"/>
        <end position="238"/>
    </location>
</feature>
<dbReference type="InterPro" id="IPR036163">
    <property type="entry name" value="HMA_dom_sf"/>
</dbReference>
<evidence type="ECO:0000256" key="2">
    <source>
        <dbReference type="ARBA" id="ARBA00004496"/>
    </source>
</evidence>
<dbReference type="InterPro" id="IPR006121">
    <property type="entry name" value="HMA_dom"/>
</dbReference>
<keyword evidence="6" id="KW-0479">Metal-binding</keyword>
<dbReference type="Gene3D" id="2.60.40.200">
    <property type="entry name" value="Superoxide dismutase, copper/zinc binding domain"/>
    <property type="match status" value="1"/>
</dbReference>
<feature type="compositionally biased region" description="Low complexity" evidence="10">
    <location>
        <begin position="219"/>
        <end position="232"/>
    </location>
</feature>
<evidence type="ECO:0000256" key="7">
    <source>
        <dbReference type="ARBA" id="ARBA00023157"/>
    </source>
</evidence>
<dbReference type="InterPro" id="IPR018152">
    <property type="entry name" value="SOD_Cu/Zn_BS"/>
</dbReference>
<comment type="similarity">
    <text evidence="8">In the C-terminal section; belongs to the Cu-Zn superoxide dismutase family.</text>
</comment>
<evidence type="ECO:0000259" key="11">
    <source>
        <dbReference type="PROSITE" id="PS50846"/>
    </source>
</evidence>
<evidence type="ECO:0000256" key="4">
    <source>
        <dbReference type="ARBA" id="ARBA00016103"/>
    </source>
</evidence>
<dbReference type="PRINTS" id="PR00068">
    <property type="entry name" value="CUZNDISMTASE"/>
</dbReference>
<gene>
    <name evidence="12" type="ORF">BGZ65_003117</name>
</gene>
<evidence type="ECO:0000313" key="12">
    <source>
        <dbReference type="EMBL" id="KAF9935715.1"/>
    </source>
</evidence>
<keyword evidence="13" id="KW-1185">Reference proteome</keyword>
<evidence type="ECO:0000256" key="5">
    <source>
        <dbReference type="ARBA" id="ARBA00022490"/>
    </source>
</evidence>
<dbReference type="OrthoDB" id="666972at2759"/>
<keyword evidence="5" id="KW-0963">Cytoplasm</keyword>
<dbReference type="PROSITE" id="PS50846">
    <property type="entry name" value="HMA_2"/>
    <property type="match status" value="1"/>
</dbReference>
<dbReference type="PROSITE" id="PS00087">
    <property type="entry name" value="SOD_CU_ZN_1"/>
    <property type="match status" value="1"/>
</dbReference>
<dbReference type="AlphaFoldDB" id="A0A9P6IKT4"/>
<comment type="cofactor">
    <cofactor evidence="1">
        <name>Cu(2+)</name>
        <dbReference type="ChEBI" id="CHEBI:29036"/>
    </cofactor>
</comment>
<dbReference type="GO" id="GO:0006801">
    <property type="term" value="P:superoxide metabolic process"/>
    <property type="evidence" value="ECO:0007669"/>
    <property type="project" value="InterPro"/>
</dbReference>
<feature type="domain" description="HMA" evidence="11">
    <location>
        <begin position="7"/>
        <end position="70"/>
    </location>
</feature>
<evidence type="ECO:0000256" key="1">
    <source>
        <dbReference type="ARBA" id="ARBA00001973"/>
    </source>
</evidence>
<evidence type="ECO:0000256" key="8">
    <source>
        <dbReference type="ARBA" id="ARBA00025798"/>
    </source>
</evidence>
<dbReference type="CDD" id="cd00371">
    <property type="entry name" value="HMA"/>
    <property type="match status" value="1"/>
</dbReference>
<accession>A0A9P6IKT4</accession>
<comment type="subcellular location">
    <subcellularLocation>
        <location evidence="2">Cytoplasm</location>
    </subcellularLocation>
</comment>
<comment type="caution">
    <text evidence="12">The sequence shown here is derived from an EMBL/GenBank/DDBJ whole genome shotgun (WGS) entry which is preliminary data.</text>
</comment>
<dbReference type="Pfam" id="PF00403">
    <property type="entry name" value="HMA"/>
    <property type="match status" value="1"/>
</dbReference>
<dbReference type="CDD" id="cd00305">
    <property type="entry name" value="Cu-Zn_Superoxide_Dismutase"/>
    <property type="match status" value="1"/>
</dbReference>
<dbReference type="Pfam" id="PF00080">
    <property type="entry name" value="Sod_Cu"/>
    <property type="match status" value="1"/>
</dbReference>
<keyword evidence="7" id="KW-1015">Disulfide bond</keyword>
<evidence type="ECO:0000256" key="9">
    <source>
        <dbReference type="ARBA" id="ARBA00032899"/>
    </source>
</evidence>
<dbReference type="SUPFAM" id="SSF55008">
    <property type="entry name" value="HMA, heavy metal-associated domain"/>
    <property type="match status" value="1"/>
</dbReference>
<evidence type="ECO:0000256" key="3">
    <source>
        <dbReference type="ARBA" id="ARBA00010636"/>
    </source>
</evidence>
<organism evidence="12 13">
    <name type="scientific">Modicella reniformis</name>
    <dbReference type="NCBI Taxonomy" id="1440133"/>
    <lineage>
        <taxon>Eukaryota</taxon>
        <taxon>Fungi</taxon>
        <taxon>Fungi incertae sedis</taxon>
        <taxon>Mucoromycota</taxon>
        <taxon>Mortierellomycotina</taxon>
        <taxon>Mortierellomycetes</taxon>
        <taxon>Mortierellales</taxon>
        <taxon>Mortierellaceae</taxon>
        <taxon>Modicella</taxon>
    </lineage>
</organism>
<dbReference type="Proteomes" id="UP000749646">
    <property type="component" value="Unassembled WGS sequence"/>
</dbReference>
<dbReference type="Gene3D" id="3.30.70.100">
    <property type="match status" value="1"/>
</dbReference>
<comment type="similarity">
    <text evidence="3">Belongs to the CCS1 family.</text>
</comment>
<sequence length="283" mass="30342">MMQTESEFKTEFAVEMTCQSCVTDVENVLKGVQGVKKYNIDLSEQRVVVEGSAPPSLLSRVLRSTGKTVIVRGSGVAQGDHAGAAVCILDINQDSPNVITFPDSQKPYGLVRFLQVDQETCVVDVTVQNLTRGDHGIHIHEFGDTSEGAAKCGPHFNPTNVSHGDPETGHVGDLGNITVDENGWGDLVLESKRIKVWDIIGRSMVVTEKADDLGRGTHSNGSSDDNRNGSLNSKEDGGSGKGIICGIIARSAGVFENRKKVCDCSGNTLWEEARLNGESLDSK</sequence>